<dbReference type="EMBL" id="CYSR01000007">
    <property type="protein sequence ID" value="CUH98490.1"/>
    <property type="molecule type" value="Genomic_DNA"/>
</dbReference>
<evidence type="ECO:0000256" key="3">
    <source>
        <dbReference type="ARBA" id="ARBA00022448"/>
    </source>
</evidence>
<feature type="transmembrane region" description="Helical" evidence="8">
    <location>
        <begin position="88"/>
        <end position="106"/>
    </location>
</feature>
<protein>
    <submittedName>
        <fullName evidence="9">Urease accessory protein UreI</fullName>
    </submittedName>
</protein>
<evidence type="ECO:0000256" key="8">
    <source>
        <dbReference type="SAM" id="Phobius"/>
    </source>
</evidence>
<dbReference type="CDD" id="cd13747">
    <property type="entry name" value="UreI_AmiS_like_1"/>
    <property type="match status" value="1"/>
</dbReference>
<dbReference type="EMBL" id="CYSR01000007">
    <property type="protein sequence ID" value="CUH98400.1"/>
    <property type="molecule type" value="Genomic_DNA"/>
</dbReference>
<evidence type="ECO:0000313" key="9">
    <source>
        <dbReference type="EMBL" id="CUH98400.1"/>
    </source>
</evidence>
<name>A0A0P1HJ02_9RHOB</name>
<evidence type="ECO:0000256" key="5">
    <source>
        <dbReference type="ARBA" id="ARBA00022692"/>
    </source>
</evidence>
<gene>
    <name evidence="9" type="primary">ureI_1</name>
    <name evidence="10" type="synonym">ureI_2</name>
    <name evidence="9" type="ORF">PHA8399_00514</name>
    <name evidence="10" type="ORF">PHA8399_00604</name>
</gene>
<comment type="similarity">
    <text evidence="2">Belongs to the AmiS/UreI family.</text>
</comment>
<evidence type="ECO:0000256" key="6">
    <source>
        <dbReference type="ARBA" id="ARBA00022989"/>
    </source>
</evidence>
<dbReference type="GO" id="GO:0005886">
    <property type="term" value="C:plasma membrane"/>
    <property type="evidence" value="ECO:0007669"/>
    <property type="project" value="UniProtKB-SubCell"/>
</dbReference>
<organism evidence="9 11">
    <name type="scientific">Leisingera aquaemixtae</name>
    <dbReference type="NCBI Taxonomy" id="1396826"/>
    <lineage>
        <taxon>Bacteria</taxon>
        <taxon>Pseudomonadati</taxon>
        <taxon>Pseudomonadota</taxon>
        <taxon>Alphaproteobacteria</taxon>
        <taxon>Rhodobacterales</taxon>
        <taxon>Roseobacteraceae</taxon>
        <taxon>Leisingera</taxon>
    </lineage>
</organism>
<evidence type="ECO:0000256" key="7">
    <source>
        <dbReference type="ARBA" id="ARBA00023136"/>
    </source>
</evidence>
<evidence type="ECO:0000256" key="4">
    <source>
        <dbReference type="ARBA" id="ARBA00022475"/>
    </source>
</evidence>
<evidence type="ECO:0000256" key="1">
    <source>
        <dbReference type="ARBA" id="ARBA00004651"/>
    </source>
</evidence>
<evidence type="ECO:0000313" key="11">
    <source>
        <dbReference type="Proteomes" id="UP000051326"/>
    </source>
</evidence>
<accession>A0A0P1HJ02</accession>
<evidence type="ECO:0000256" key="2">
    <source>
        <dbReference type="ARBA" id="ARBA00010068"/>
    </source>
</evidence>
<dbReference type="Pfam" id="PF02293">
    <property type="entry name" value="AmiS_UreI"/>
    <property type="match status" value="1"/>
</dbReference>
<dbReference type="RefSeq" id="WP_058284646.1">
    <property type="nucleotide sequence ID" value="NZ_CYSR01000007.1"/>
</dbReference>
<dbReference type="Proteomes" id="UP000051326">
    <property type="component" value="Unassembled WGS sequence"/>
</dbReference>
<dbReference type="Gene3D" id="1.25.40.600">
    <property type="match status" value="1"/>
</dbReference>
<feature type="transmembrane region" description="Helical" evidence="8">
    <location>
        <begin position="31"/>
        <end position="51"/>
    </location>
</feature>
<dbReference type="AlphaFoldDB" id="A0A0P1HJ02"/>
<dbReference type="InterPro" id="IPR038523">
    <property type="entry name" value="AmiSUreI_transpt_sf"/>
</dbReference>
<proteinExistence type="inferred from homology"/>
<keyword evidence="5 8" id="KW-0812">Transmembrane</keyword>
<keyword evidence="4" id="KW-1003">Cell membrane</keyword>
<reference evidence="9 11" key="1">
    <citation type="submission" date="2015-09" db="EMBL/GenBank/DDBJ databases">
        <authorList>
            <consortium name="Swine Surveillance"/>
        </authorList>
    </citation>
    <scope>NUCLEOTIDE SEQUENCE [LARGE SCALE GENOMIC DNA]</scope>
    <source>
        <strain evidence="9 11">CECT 8399</strain>
    </source>
</reference>
<keyword evidence="6 8" id="KW-1133">Transmembrane helix</keyword>
<keyword evidence="7 8" id="KW-0472">Membrane</keyword>
<feature type="transmembrane region" description="Helical" evidence="8">
    <location>
        <begin position="58"/>
        <end position="76"/>
    </location>
</feature>
<keyword evidence="3" id="KW-0813">Transport</keyword>
<dbReference type="STRING" id="1396826.PHA8399_00514"/>
<evidence type="ECO:0000313" key="10">
    <source>
        <dbReference type="EMBL" id="CUH98490.1"/>
    </source>
</evidence>
<comment type="subcellular location">
    <subcellularLocation>
        <location evidence="1">Cell membrane</location>
        <topology evidence="1">Multi-pass membrane protein</topology>
    </subcellularLocation>
</comment>
<feature type="transmembrane region" description="Helical" evidence="8">
    <location>
        <begin position="113"/>
        <end position="133"/>
    </location>
</feature>
<sequence length="170" mass="18175">MFLGLSLLVVGVVLCLNGVWQMGRIEDREIILINAVAALVFFAVVLLIALAARQPADLLDAGMTLLFGTTYLWVAYNRIFASSGAGLGWFSGFVALTAAPMVLRVLAQGDGLFDVWLAGCWAAWSGLWFLYFLNLALRRGSPRLTAAATLLCGIFTGWLPGLAVLHGLAG</sequence>
<feature type="transmembrane region" description="Helical" evidence="8">
    <location>
        <begin position="145"/>
        <end position="169"/>
    </location>
</feature>
<dbReference type="InterPro" id="IPR003211">
    <property type="entry name" value="AmiSUreI_transpt"/>
</dbReference>